<evidence type="ECO:0000313" key="12">
    <source>
        <dbReference type="Proteomes" id="UP000255036"/>
    </source>
</evidence>
<dbReference type="GO" id="GO:0005886">
    <property type="term" value="C:plasma membrane"/>
    <property type="evidence" value="ECO:0007669"/>
    <property type="project" value="UniProtKB-SubCell"/>
</dbReference>
<feature type="transmembrane region" description="Helical" evidence="9">
    <location>
        <begin position="318"/>
        <end position="337"/>
    </location>
</feature>
<sequence>MKELGRSLFKSFNTGISYFLPVIIASGMLFSFTLVTGNIVDGQIIPSNQFFTNLYDLAMAGFTMMVPVLCAYIAYSIGSKPALAPAFILGYVANKPIGESQIATGFIGAIILGFLVGYVVKWVKKWKVPTVIQPLMPTFLVPLFTTLIIGVGYIYLLVYPLNGFVQLMVQTLTGLSGVNAALLGIGIGILAAADMGGPCSKAATAFTLALMAEGIYGPNGAFRLCCAVPPLGLALATFIIRNRFTQEEKQFGISALFLSMAGITEGAIPFAGKDFKRVFPAIIIGTSVSGLLGMIHGVESVVAFGGLVSISGVTKGAVWYAVDMFIGALVIVGYLFLTRPKLEVDGIKEEKGE</sequence>
<evidence type="ECO:0000313" key="11">
    <source>
        <dbReference type="EMBL" id="RDU22497.1"/>
    </source>
</evidence>
<name>A0A371ASF2_9FIRM</name>
<dbReference type="Pfam" id="PF02378">
    <property type="entry name" value="PTS_EIIC"/>
    <property type="match status" value="1"/>
</dbReference>
<dbReference type="GO" id="GO:0090563">
    <property type="term" value="F:protein-phosphocysteine-sugar phosphotransferase activity"/>
    <property type="evidence" value="ECO:0007669"/>
    <property type="project" value="TreeGrafter"/>
</dbReference>
<keyword evidence="6 9" id="KW-0812">Transmembrane</keyword>
<evidence type="ECO:0000256" key="5">
    <source>
        <dbReference type="ARBA" id="ARBA00022683"/>
    </source>
</evidence>
<feature type="transmembrane region" description="Helical" evidence="9">
    <location>
        <begin position="252"/>
        <end position="271"/>
    </location>
</feature>
<feature type="transmembrane region" description="Helical" evidence="9">
    <location>
        <begin position="178"/>
        <end position="199"/>
    </location>
</feature>
<accession>A0A371ASF2</accession>
<dbReference type="InterPro" id="IPR006327">
    <property type="entry name" value="PTS_IIC_fruc"/>
</dbReference>
<evidence type="ECO:0000256" key="7">
    <source>
        <dbReference type="ARBA" id="ARBA00022989"/>
    </source>
</evidence>
<dbReference type="PROSITE" id="PS51104">
    <property type="entry name" value="PTS_EIIC_TYPE_2"/>
    <property type="match status" value="1"/>
</dbReference>
<evidence type="ECO:0000256" key="3">
    <source>
        <dbReference type="ARBA" id="ARBA00022475"/>
    </source>
</evidence>
<dbReference type="InterPro" id="IPR013014">
    <property type="entry name" value="PTS_EIIC_2"/>
</dbReference>
<dbReference type="Proteomes" id="UP000255036">
    <property type="component" value="Unassembled WGS sequence"/>
</dbReference>
<organism evidence="11 12">
    <name type="scientific">Anaerosacchariphilus polymeriproducens</name>
    <dbReference type="NCBI Taxonomy" id="1812858"/>
    <lineage>
        <taxon>Bacteria</taxon>
        <taxon>Bacillati</taxon>
        <taxon>Bacillota</taxon>
        <taxon>Clostridia</taxon>
        <taxon>Lachnospirales</taxon>
        <taxon>Lachnospiraceae</taxon>
        <taxon>Anaerosacchariphilus</taxon>
    </lineage>
</organism>
<evidence type="ECO:0000256" key="1">
    <source>
        <dbReference type="ARBA" id="ARBA00004429"/>
    </source>
</evidence>
<dbReference type="NCBIfam" id="TIGR01427">
    <property type="entry name" value="PTS_IIC_fructo"/>
    <property type="match status" value="1"/>
</dbReference>
<comment type="caution">
    <text evidence="11">The sequence shown here is derived from an EMBL/GenBank/DDBJ whole genome shotgun (WGS) entry which is preliminary data.</text>
</comment>
<dbReference type="EMBL" id="QRCT01000049">
    <property type="protein sequence ID" value="RDU22497.1"/>
    <property type="molecule type" value="Genomic_DNA"/>
</dbReference>
<evidence type="ECO:0000256" key="2">
    <source>
        <dbReference type="ARBA" id="ARBA00022448"/>
    </source>
</evidence>
<evidence type="ECO:0000259" key="10">
    <source>
        <dbReference type="PROSITE" id="PS51104"/>
    </source>
</evidence>
<keyword evidence="3" id="KW-1003">Cell membrane</keyword>
<gene>
    <name evidence="11" type="ORF">DWV06_14510</name>
</gene>
<dbReference type="AlphaFoldDB" id="A0A371ASF2"/>
<dbReference type="InterPro" id="IPR050864">
    <property type="entry name" value="Bacterial_PTS_Sugar_Transport"/>
</dbReference>
<dbReference type="InterPro" id="IPR003352">
    <property type="entry name" value="PTS_EIIC"/>
</dbReference>
<keyword evidence="12" id="KW-1185">Reference proteome</keyword>
<feature type="transmembrane region" description="Helical" evidence="9">
    <location>
        <begin position="278"/>
        <end position="298"/>
    </location>
</feature>
<comment type="subcellular location">
    <subcellularLocation>
        <location evidence="1">Cell inner membrane</location>
        <topology evidence="1">Multi-pass membrane protein</topology>
    </subcellularLocation>
</comment>
<dbReference type="RefSeq" id="WP_115482907.1">
    <property type="nucleotide sequence ID" value="NZ_QRCT01000049.1"/>
</dbReference>
<keyword evidence="4" id="KW-0762">Sugar transport</keyword>
<feature type="transmembrane region" description="Helical" evidence="9">
    <location>
        <begin position="135"/>
        <end position="158"/>
    </location>
</feature>
<feature type="transmembrane region" description="Helical" evidence="9">
    <location>
        <begin position="102"/>
        <end position="123"/>
    </location>
</feature>
<dbReference type="PANTHER" id="PTHR30505">
    <property type="entry name" value="FRUCTOSE-LIKE PERMEASE"/>
    <property type="match status" value="1"/>
</dbReference>
<evidence type="ECO:0000256" key="8">
    <source>
        <dbReference type="ARBA" id="ARBA00023136"/>
    </source>
</evidence>
<keyword evidence="7 9" id="KW-1133">Transmembrane helix</keyword>
<keyword evidence="8 9" id="KW-0472">Membrane</keyword>
<dbReference type="GO" id="GO:0005351">
    <property type="term" value="F:carbohydrate:proton symporter activity"/>
    <property type="evidence" value="ECO:0007669"/>
    <property type="project" value="InterPro"/>
</dbReference>
<keyword evidence="5" id="KW-0598">Phosphotransferase system</keyword>
<feature type="transmembrane region" description="Helical" evidence="9">
    <location>
        <begin position="16"/>
        <end position="40"/>
    </location>
</feature>
<dbReference type="GO" id="GO:0008982">
    <property type="term" value="F:protein-N(PI)-phosphohistidine-sugar phosphotransferase activity"/>
    <property type="evidence" value="ECO:0007669"/>
    <property type="project" value="InterPro"/>
</dbReference>
<evidence type="ECO:0000256" key="9">
    <source>
        <dbReference type="SAM" id="Phobius"/>
    </source>
</evidence>
<feature type="domain" description="PTS EIIC type-2" evidence="10">
    <location>
        <begin position="8"/>
        <end position="344"/>
    </location>
</feature>
<feature type="transmembrane region" description="Helical" evidence="9">
    <location>
        <begin position="220"/>
        <end position="240"/>
    </location>
</feature>
<proteinExistence type="predicted"/>
<dbReference type="GO" id="GO:0009401">
    <property type="term" value="P:phosphoenolpyruvate-dependent sugar phosphotransferase system"/>
    <property type="evidence" value="ECO:0007669"/>
    <property type="project" value="UniProtKB-KW"/>
</dbReference>
<dbReference type="PANTHER" id="PTHR30505:SF0">
    <property type="entry name" value="FRUCTOSE-LIKE PTS SYSTEM EIIBC COMPONENT-RELATED"/>
    <property type="match status" value="1"/>
</dbReference>
<protein>
    <submittedName>
        <fullName evidence="11">PTS fructose transporter subunit IIABC</fullName>
    </submittedName>
</protein>
<evidence type="ECO:0000256" key="4">
    <source>
        <dbReference type="ARBA" id="ARBA00022597"/>
    </source>
</evidence>
<evidence type="ECO:0000256" key="6">
    <source>
        <dbReference type="ARBA" id="ARBA00022692"/>
    </source>
</evidence>
<dbReference type="OrthoDB" id="9782569at2"/>
<feature type="transmembrane region" description="Helical" evidence="9">
    <location>
        <begin position="52"/>
        <end position="75"/>
    </location>
</feature>
<reference evidence="11 12" key="1">
    <citation type="submission" date="2018-07" db="EMBL/GenBank/DDBJ databases">
        <title>Anaerosacharophilus polymeroproducens gen. nov. sp. nov., an anaerobic bacterium isolated from salt field.</title>
        <authorList>
            <person name="Kim W."/>
            <person name="Yang S.-H."/>
            <person name="Oh J."/>
            <person name="Lee J.-H."/>
            <person name="Kwon K.K."/>
        </authorList>
    </citation>
    <scope>NUCLEOTIDE SEQUENCE [LARGE SCALE GENOMIC DNA]</scope>
    <source>
        <strain evidence="11 12">MCWD5</strain>
    </source>
</reference>
<keyword evidence="2" id="KW-0813">Transport</keyword>